<evidence type="ECO:0000259" key="2">
    <source>
        <dbReference type="Pfam" id="PF13229"/>
    </source>
</evidence>
<feature type="signal peptide" evidence="1">
    <location>
        <begin position="1"/>
        <end position="17"/>
    </location>
</feature>
<evidence type="ECO:0000313" key="3">
    <source>
        <dbReference type="EMBL" id="MFC1572437.1"/>
    </source>
</evidence>
<protein>
    <submittedName>
        <fullName evidence="3">Right-handed parallel beta-helix repeat-containing protein</fullName>
    </submittedName>
</protein>
<keyword evidence="1" id="KW-0732">Signal</keyword>
<sequence length="360" mass="37656">MKVVTLLVVLVFIPAAALSTTYLVNPEGTGDYPTIQAAVDSAQAGDIIELTDGLFAGEGNRDVDFLGKAVTVRSQSGDPEACVITCGYLGRGFFFHSGEDLSSVLNGLTVAYGYEQYGAAIRCLNSSPTIANCILRDNHAISLGGAIMFHDSSAEITGCIFRDNVAAGGGALNYDGTDALFSNCTFIGNEAPVGGAIHVEDQSDCVFAGCTLYANTSSIGSGIYSDGAHLSLHNCIIAYGQGGGAVAYYSTSSFTITCCDIYGNLDADWVGLGEHLGILGNICEDPFFCDADNGDLTLHAGSPCAPFTPPNEGCELIGAWLVACDDISSVPECDDHESQAWHGVPVSWGRIKGMFREDVD</sequence>
<dbReference type="Pfam" id="PF13229">
    <property type="entry name" value="Beta_helix"/>
    <property type="match status" value="1"/>
</dbReference>
<organism evidence="3 4">
    <name type="scientific">Eiseniibacteriota bacterium</name>
    <dbReference type="NCBI Taxonomy" id="2212470"/>
    <lineage>
        <taxon>Bacteria</taxon>
        <taxon>Candidatus Eiseniibacteriota</taxon>
    </lineage>
</organism>
<evidence type="ECO:0000313" key="4">
    <source>
        <dbReference type="Proteomes" id="UP001593833"/>
    </source>
</evidence>
<accession>A0ABV6YJD7</accession>
<dbReference type="InterPro" id="IPR011050">
    <property type="entry name" value="Pectin_lyase_fold/virulence"/>
</dbReference>
<dbReference type="InterPro" id="IPR012334">
    <property type="entry name" value="Pectin_lyas_fold"/>
</dbReference>
<proteinExistence type="predicted"/>
<reference evidence="3 4" key="1">
    <citation type="submission" date="2024-09" db="EMBL/GenBank/DDBJ databases">
        <authorList>
            <person name="D'Angelo T."/>
        </authorList>
    </citation>
    <scope>NUCLEOTIDE SEQUENCE [LARGE SCALE GENOMIC DNA]</scope>
    <source>
        <strain evidence="3">SAG AM-320-E07</strain>
    </source>
</reference>
<keyword evidence="4" id="KW-1185">Reference proteome</keyword>
<dbReference type="SMART" id="SM00710">
    <property type="entry name" value="PbH1"/>
    <property type="match status" value="3"/>
</dbReference>
<feature type="chain" id="PRO_5047184538" evidence="1">
    <location>
        <begin position="18"/>
        <end position="360"/>
    </location>
</feature>
<dbReference type="InterPro" id="IPR006626">
    <property type="entry name" value="PbH1"/>
</dbReference>
<dbReference type="InterPro" id="IPR039448">
    <property type="entry name" value="Beta_helix"/>
</dbReference>
<feature type="domain" description="Right handed beta helix" evidence="2">
    <location>
        <begin position="174"/>
        <end position="267"/>
    </location>
</feature>
<dbReference type="EMBL" id="JBHPKH010000016">
    <property type="protein sequence ID" value="MFC1572437.1"/>
    <property type="molecule type" value="Genomic_DNA"/>
</dbReference>
<dbReference type="Gene3D" id="2.160.20.10">
    <property type="entry name" value="Single-stranded right-handed beta-helix, Pectin lyase-like"/>
    <property type="match status" value="1"/>
</dbReference>
<comment type="caution">
    <text evidence="3">The sequence shown here is derived from an EMBL/GenBank/DDBJ whole genome shotgun (WGS) entry which is preliminary data.</text>
</comment>
<dbReference type="Proteomes" id="UP001593833">
    <property type="component" value="Unassembled WGS sequence"/>
</dbReference>
<evidence type="ECO:0000256" key="1">
    <source>
        <dbReference type="SAM" id="SignalP"/>
    </source>
</evidence>
<dbReference type="PANTHER" id="PTHR11319:SF35">
    <property type="entry name" value="OUTER MEMBRANE PROTEIN PMPC-RELATED"/>
    <property type="match status" value="1"/>
</dbReference>
<dbReference type="PANTHER" id="PTHR11319">
    <property type="entry name" value="G PROTEIN-COUPLED RECEPTOR-RELATED"/>
    <property type="match status" value="1"/>
</dbReference>
<dbReference type="SUPFAM" id="SSF51126">
    <property type="entry name" value="Pectin lyase-like"/>
    <property type="match status" value="1"/>
</dbReference>
<name>A0ABV6YJD7_UNCEI</name>
<gene>
    <name evidence="3" type="ORF">ACFL6M_02450</name>
</gene>